<gene>
    <name evidence="1" type="ORF">C1SCF055_LOCUS12545</name>
</gene>
<sequence>MSWANPVVASLALGDVVPGKMKGLVLNCSWPMPHEVQQAYDSFRERLKDAMPKEAYIYPSSTLHCTICTFRAFTAGPLEDEGAIGRWCSVLEKVKASEHWPKGSFRLKMGRPTLEGSAGIFRFEDLDGSIAAMRQALREAIVAQGGQAAEGIDWSKAKTLPGTPEGEPASHLPDIVHSTVLRWTAEPSSREEAMEIFQKIAETWEPLEVKVTVCKAVLEDIPYMHIPDDLKHVWWRWDAPSDAP</sequence>
<dbReference type="EMBL" id="CAMXCT010000948">
    <property type="protein sequence ID" value="CAI3985059.1"/>
    <property type="molecule type" value="Genomic_DNA"/>
</dbReference>
<reference evidence="1" key="1">
    <citation type="submission" date="2022-10" db="EMBL/GenBank/DDBJ databases">
        <authorList>
            <person name="Chen Y."/>
            <person name="Dougan E. K."/>
            <person name="Chan C."/>
            <person name="Rhodes N."/>
            <person name="Thang M."/>
        </authorList>
    </citation>
    <scope>NUCLEOTIDE SEQUENCE</scope>
</reference>
<comment type="caution">
    <text evidence="1">The sequence shown here is derived from an EMBL/GenBank/DDBJ whole genome shotgun (WGS) entry which is preliminary data.</text>
</comment>
<evidence type="ECO:0000313" key="1">
    <source>
        <dbReference type="EMBL" id="CAI3985059.1"/>
    </source>
</evidence>
<dbReference type="AlphaFoldDB" id="A0A9P1C4R5"/>
<name>A0A9P1C4R5_9DINO</name>
<evidence type="ECO:0000313" key="3">
    <source>
        <dbReference type="EMBL" id="CAL4772371.1"/>
    </source>
</evidence>
<keyword evidence="4" id="KW-1185">Reference proteome</keyword>
<dbReference type="Proteomes" id="UP001152797">
    <property type="component" value="Unassembled WGS sequence"/>
</dbReference>
<evidence type="ECO:0000313" key="4">
    <source>
        <dbReference type="Proteomes" id="UP001152797"/>
    </source>
</evidence>
<dbReference type="OrthoDB" id="418861at2759"/>
<proteinExistence type="predicted"/>
<dbReference type="EMBL" id="CAMXCT030000948">
    <property type="protein sequence ID" value="CAL4772371.1"/>
    <property type="molecule type" value="Genomic_DNA"/>
</dbReference>
<dbReference type="EMBL" id="CAMXCT020000948">
    <property type="protein sequence ID" value="CAL1138434.1"/>
    <property type="molecule type" value="Genomic_DNA"/>
</dbReference>
<reference evidence="2" key="2">
    <citation type="submission" date="2024-04" db="EMBL/GenBank/DDBJ databases">
        <authorList>
            <person name="Chen Y."/>
            <person name="Shah S."/>
            <person name="Dougan E. K."/>
            <person name="Thang M."/>
            <person name="Chan C."/>
        </authorList>
    </citation>
    <scope>NUCLEOTIDE SEQUENCE [LARGE SCALE GENOMIC DNA]</scope>
</reference>
<organism evidence="1">
    <name type="scientific">Cladocopium goreaui</name>
    <dbReference type="NCBI Taxonomy" id="2562237"/>
    <lineage>
        <taxon>Eukaryota</taxon>
        <taxon>Sar</taxon>
        <taxon>Alveolata</taxon>
        <taxon>Dinophyceae</taxon>
        <taxon>Suessiales</taxon>
        <taxon>Symbiodiniaceae</taxon>
        <taxon>Cladocopium</taxon>
    </lineage>
</organism>
<accession>A0A9P1C4R5</accession>
<evidence type="ECO:0000313" key="2">
    <source>
        <dbReference type="EMBL" id="CAL1138434.1"/>
    </source>
</evidence>
<protein>
    <submittedName>
        <fullName evidence="3">Fibronectin type-III domain-containing protein</fullName>
    </submittedName>
</protein>